<keyword evidence="1" id="KW-1133">Transmembrane helix</keyword>
<keyword evidence="1" id="KW-0812">Transmembrane</keyword>
<proteinExistence type="predicted"/>
<sequence length="60" mass="6401">MAFPGWAYVAVAFLLAGAAFLLGQLREGLGMMFVAAATPAWVGYAALRARRLDRATTPRS</sequence>
<reference evidence="2" key="1">
    <citation type="submission" date="2020-02" db="EMBL/GenBank/DDBJ databases">
        <authorList>
            <person name="Meier V. D."/>
        </authorList>
    </citation>
    <scope>NUCLEOTIDE SEQUENCE</scope>
    <source>
        <strain evidence="2">AVDCRST_MAG39</strain>
    </source>
</reference>
<organism evidence="2">
    <name type="scientific">uncultured Sphingomonadaceae bacterium</name>
    <dbReference type="NCBI Taxonomy" id="169976"/>
    <lineage>
        <taxon>Bacteria</taxon>
        <taxon>Pseudomonadati</taxon>
        <taxon>Pseudomonadota</taxon>
        <taxon>Alphaproteobacteria</taxon>
        <taxon>Sphingomonadales</taxon>
        <taxon>Sphingomonadaceae</taxon>
        <taxon>environmental samples</taxon>
    </lineage>
</organism>
<dbReference type="AlphaFoldDB" id="A0A6J4SLE5"/>
<feature type="transmembrane region" description="Helical" evidence="1">
    <location>
        <begin position="29"/>
        <end position="47"/>
    </location>
</feature>
<keyword evidence="1" id="KW-0472">Membrane</keyword>
<evidence type="ECO:0000256" key="1">
    <source>
        <dbReference type="SAM" id="Phobius"/>
    </source>
</evidence>
<protein>
    <submittedName>
        <fullName evidence="2">Uncharacterized protein</fullName>
    </submittedName>
</protein>
<evidence type="ECO:0000313" key="2">
    <source>
        <dbReference type="EMBL" id="CAA9502263.1"/>
    </source>
</evidence>
<name>A0A6J4SLE5_9SPHN</name>
<gene>
    <name evidence="2" type="ORF">AVDCRST_MAG39-1437</name>
</gene>
<dbReference type="EMBL" id="CADCVW010000058">
    <property type="protein sequence ID" value="CAA9502263.1"/>
    <property type="molecule type" value="Genomic_DNA"/>
</dbReference>
<feature type="transmembrane region" description="Helical" evidence="1">
    <location>
        <begin position="5"/>
        <end position="23"/>
    </location>
</feature>
<accession>A0A6J4SLE5</accession>